<dbReference type="Proteomes" id="UP000636709">
    <property type="component" value="Unassembled WGS sequence"/>
</dbReference>
<dbReference type="GO" id="GO:0031593">
    <property type="term" value="F:polyubiquitin modification-dependent protein binding"/>
    <property type="evidence" value="ECO:0007669"/>
    <property type="project" value="TreeGrafter"/>
</dbReference>
<dbReference type="Pfam" id="PF00240">
    <property type="entry name" value="ubiquitin"/>
    <property type="match status" value="1"/>
</dbReference>
<dbReference type="GO" id="GO:0005654">
    <property type="term" value="C:nucleoplasm"/>
    <property type="evidence" value="ECO:0007669"/>
    <property type="project" value="TreeGrafter"/>
</dbReference>
<dbReference type="PROSITE" id="PS50053">
    <property type="entry name" value="UBIQUITIN_2"/>
    <property type="match status" value="1"/>
</dbReference>
<evidence type="ECO:0000313" key="2">
    <source>
        <dbReference type="EMBL" id="KAF8694805.1"/>
    </source>
</evidence>
<dbReference type="Gene3D" id="3.10.20.90">
    <property type="entry name" value="Phosphatidylinositol 3-kinase Catalytic Subunit, Chain A, domain 1"/>
    <property type="match status" value="1"/>
</dbReference>
<dbReference type="AlphaFoldDB" id="A0A835BDM2"/>
<sequence>MDVSFVCSGEEPFEMEVGFFDTVQDIKEKLQTRRGWPAAAMSLLHNGDVLADDVDCVVERHGIVEGSVIHVALLNGQHQQQQQQAKRNRAARKVRGEEAAPAPLRVTVVSRCGEGRVEVAMAARSAVAALRAELERRARGAGVMDEARSFEWHGVATGDEVVVFDGSAEALKMGSPAHVRVAAGNRSGQPCESMTRCLPLTYTRSLQSGTQASVALDL</sequence>
<comment type="caution">
    <text evidence="2">The sequence shown here is derived from an EMBL/GenBank/DDBJ whole genome shotgun (WGS) entry which is preliminary data.</text>
</comment>
<dbReference type="InterPro" id="IPR000626">
    <property type="entry name" value="Ubiquitin-like_dom"/>
</dbReference>
<dbReference type="GO" id="GO:0043161">
    <property type="term" value="P:proteasome-mediated ubiquitin-dependent protein catabolic process"/>
    <property type="evidence" value="ECO:0007669"/>
    <property type="project" value="TreeGrafter"/>
</dbReference>
<dbReference type="GO" id="GO:0005829">
    <property type="term" value="C:cytosol"/>
    <property type="evidence" value="ECO:0007669"/>
    <property type="project" value="TreeGrafter"/>
</dbReference>
<evidence type="ECO:0000313" key="3">
    <source>
        <dbReference type="Proteomes" id="UP000636709"/>
    </source>
</evidence>
<dbReference type="PANTHER" id="PTHR10621:SF33">
    <property type="entry name" value="OS09G0481650 PROTEIN"/>
    <property type="match status" value="1"/>
</dbReference>
<proteinExistence type="predicted"/>
<gene>
    <name evidence="2" type="ORF">HU200_037899</name>
</gene>
<dbReference type="PANTHER" id="PTHR10621">
    <property type="entry name" value="UV EXCISION REPAIR PROTEIN RAD23"/>
    <property type="match status" value="1"/>
</dbReference>
<dbReference type="InterPro" id="IPR029071">
    <property type="entry name" value="Ubiquitin-like_domsf"/>
</dbReference>
<accession>A0A835BDM2</accession>
<dbReference type="GO" id="GO:0043130">
    <property type="term" value="F:ubiquitin binding"/>
    <property type="evidence" value="ECO:0007669"/>
    <property type="project" value="TreeGrafter"/>
</dbReference>
<evidence type="ECO:0000259" key="1">
    <source>
        <dbReference type="PROSITE" id="PS50053"/>
    </source>
</evidence>
<dbReference type="GO" id="GO:0070628">
    <property type="term" value="F:proteasome binding"/>
    <property type="evidence" value="ECO:0007669"/>
    <property type="project" value="TreeGrafter"/>
</dbReference>
<dbReference type="SUPFAM" id="SSF54236">
    <property type="entry name" value="Ubiquitin-like"/>
    <property type="match status" value="1"/>
</dbReference>
<dbReference type="CDD" id="cd17039">
    <property type="entry name" value="Ubl_ubiquitin_like"/>
    <property type="match status" value="1"/>
</dbReference>
<dbReference type="EMBL" id="JACEFO010001901">
    <property type="protein sequence ID" value="KAF8694805.1"/>
    <property type="molecule type" value="Genomic_DNA"/>
</dbReference>
<dbReference type="OrthoDB" id="419317at2759"/>
<protein>
    <recommendedName>
        <fullName evidence="1">Ubiquitin-like domain-containing protein</fullName>
    </recommendedName>
</protein>
<organism evidence="2 3">
    <name type="scientific">Digitaria exilis</name>
    <dbReference type="NCBI Taxonomy" id="1010633"/>
    <lineage>
        <taxon>Eukaryota</taxon>
        <taxon>Viridiplantae</taxon>
        <taxon>Streptophyta</taxon>
        <taxon>Embryophyta</taxon>
        <taxon>Tracheophyta</taxon>
        <taxon>Spermatophyta</taxon>
        <taxon>Magnoliopsida</taxon>
        <taxon>Liliopsida</taxon>
        <taxon>Poales</taxon>
        <taxon>Poaceae</taxon>
        <taxon>PACMAD clade</taxon>
        <taxon>Panicoideae</taxon>
        <taxon>Panicodae</taxon>
        <taxon>Paniceae</taxon>
        <taxon>Anthephorinae</taxon>
        <taxon>Digitaria</taxon>
    </lineage>
</organism>
<feature type="domain" description="Ubiquitin-like" evidence="1">
    <location>
        <begin position="1"/>
        <end position="73"/>
    </location>
</feature>
<name>A0A835BDM2_9POAL</name>
<keyword evidence="3" id="KW-1185">Reference proteome</keyword>
<reference evidence="2" key="1">
    <citation type="submission" date="2020-07" db="EMBL/GenBank/DDBJ databases">
        <title>Genome sequence and genetic diversity analysis of an under-domesticated orphan crop, white fonio (Digitaria exilis).</title>
        <authorList>
            <person name="Bennetzen J.L."/>
            <person name="Chen S."/>
            <person name="Ma X."/>
            <person name="Wang X."/>
            <person name="Yssel A.E.J."/>
            <person name="Chaluvadi S.R."/>
            <person name="Johnson M."/>
            <person name="Gangashetty P."/>
            <person name="Hamidou F."/>
            <person name="Sanogo M.D."/>
            <person name="Zwaenepoel A."/>
            <person name="Wallace J."/>
            <person name="Van De Peer Y."/>
            <person name="Van Deynze A."/>
        </authorList>
    </citation>
    <scope>NUCLEOTIDE SEQUENCE</scope>
    <source>
        <tissue evidence="2">Leaves</tissue>
    </source>
</reference>